<evidence type="ECO:0000313" key="9">
    <source>
        <dbReference type="EMBL" id="KAF4659130.1"/>
    </source>
</evidence>
<reference evidence="9 10" key="1">
    <citation type="submission" date="2020-04" db="EMBL/GenBank/DDBJ databases">
        <title>Perkinsus olseni comparative genomics.</title>
        <authorList>
            <person name="Bogema D.R."/>
        </authorList>
    </citation>
    <scope>NUCLEOTIDE SEQUENCE [LARGE SCALE GENOMIC DNA]</scope>
    <source>
        <strain evidence="9">ATCC PRA-31</strain>
    </source>
</reference>
<dbReference type="SUPFAM" id="SSF53335">
    <property type="entry name" value="S-adenosyl-L-methionine-dependent methyltransferases"/>
    <property type="match status" value="1"/>
</dbReference>
<keyword evidence="5" id="KW-0175">Coiled coil</keyword>
<feature type="compositionally biased region" description="Basic and acidic residues" evidence="6">
    <location>
        <begin position="7"/>
        <end position="33"/>
    </location>
</feature>
<organism evidence="9 10">
    <name type="scientific">Perkinsus olseni</name>
    <name type="common">Perkinsus atlanticus</name>
    <dbReference type="NCBI Taxonomy" id="32597"/>
    <lineage>
        <taxon>Eukaryota</taxon>
        <taxon>Sar</taxon>
        <taxon>Alveolata</taxon>
        <taxon>Perkinsozoa</taxon>
        <taxon>Perkinsea</taxon>
        <taxon>Perkinsida</taxon>
        <taxon>Perkinsidae</taxon>
        <taxon>Perkinsus</taxon>
    </lineage>
</organism>
<dbReference type="SMART" id="SM00387">
    <property type="entry name" value="HATPase_c"/>
    <property type="match status" value="2"/>
</dbReference>
<dbReference type="InterPro" id="IPR036890">
    <property type="entry name" value="HATPase_C_sf"/>
</dbReference>
<feature type="region of interest" description="Disordered" evidence="6">
    <location>
        <begin position="708"/>
        <end position="735"/>
    </location>
</feature>
<dbReference type="InterPro" id="IPR001374">
    <property type="entry name" value="R3H_dom"/>
</dbReference>
<dbReference type="EMBL" id="JABANN010000444">
    <property type="protein sequence ID" value="KAF4659130.1"/>
    <property type="molecule type" value="Genomic_DNA"/>
</dbReference>
<dbReference type="PROSITE" id="PS50109">
    <property type="entry name" value="HIS_KIN"/>
    <property type="match status" value="2"/>
</dbReference>
<evidence type="ECO:0000259" key="8">
    <source>
        <dbReference type="PROSITE" id="PS51061"/>
    </source>
</evidence>
<feature type="coiled-coil region" evidence="5">
    <location>
        <begin position="750"/>
        <end position="850"/>
    </location>
</feature>
<dbReference type="Pfam" id="PF01170">
    <property type="entry name" value="UPF0020"/>
    <property type="match status" value="1"/>
</dbReference>
<dbReference type="CDD" id="cd00075">
    <property type="entry name" value="HATPase"/>
    <property type="match status" value="1"/>
</dbReference>
<protein>
    <recommendedName>
        <fullName evidence="2">histidine kinase</fullName>
        <ecNumber evidence="2">2.7.13.3</ecNumber>
    </recommendedName>
</protein>
<evidence type="ECO:0000256" key="3">
    <source>
        <dbReference type="ARBA" id="ARBA00022679"/>
    </source>
</evidence>
<dbReference type="CDD" id="cd02440">
    <property type="entry name" value="AdoMet_MTases"/>
    <property type="match status" value="1"/>
</dbReference>
<dbReference type="PRINTS" id="PR00344">
    <property type="entry name" value="BCTRLSENSOR"/>
</dbReference>
<feature type="region of interest" description="Disordered" evidence="6">
    <location>
        <begin position="1041"/>
        <end position="1065"/>
    </location>
</feature>
<evidence type="ECO:0000259" key="7">
    <source>
        <dbReference type="PROSITE" id="PS50109"/>
    </source>
</evidence>
<dbReference type="Proteomes" id="UP000572268">
    <property type="component" value="Unassembled WGS sequence"/>
</dbReference>
<feature type="compositionally biased region" description="Basic and acidic residues" evidence="6">
    <location>
        <begin position="557"/>
        <end position="571"/>
    </location>
</feature>
<dbReference type="Gene3D" id="3.40.50.150">
    <property type="entry name" value="Vaccinia Virus protein VP39"/>
    <property type="match status" value="1"/>
</dbReference>
<dbReference type="InterPro" id="IPR000241">
    <property type="entry name" value="RlmKL-like_Mtase"/>
</dbReference>
<feature type="domain" description="Histidine kinase" evidence="7">
    <location>
        <begin position="295"/>
        <end position="519"/>
    </location>
</feature>
<dbReference type="EC" id="2.7.13.3" evidence="2"/>
<dbReference type="GO" id="GO:0009927">
    <property type="term" value="F:histidine phosphotransfer kinase activity"/>
    <property type="evidence" value="ECO:0007669"/>
    <property type="project" value="TreeGrafter"/>
</dbReference>
<dbReference type="InterPro" id="IPR005467">
    <property type="entry name" value="His_kinase_dom"/>
</dbReference>
<accession>A0A7J6LJD7</accession>
<dbReference type="Pfam" id="PF02518">
    <property type="entry name" value="HATPase_c"/>
    <property type="match status" value="2"/>
</dbReference>
<dbReference type="GO" id="GO:0005886">
    <property type="term" value="C:plasma membrane"/>
    <property type="evidence" value="ECO:0007669"/>
    <property type="project" value="TreeGrafter"/>
</dbReference>
<keyword evidence="4" id="KW-0418">Kinase</keyword>
<dbReference type="InterPro" id="IPR004358">
    <property type="entry name" value="Sig_transdc_His_kin-like_C"/>
</dbReference>
<keyword evidence="3" id="KW-0808">Transferase</keyword>
<evidence type="ECO:0000256" key="6">
    <source>
        <dbReference type="SAM" id="MobiDB-lite"/>
    </source>
</evidence>
<comment type="catalytic activity">
    <reaction evidence="1">
        <text>ATP + protein L-histidine = ADP + protein N-phospho-L-histidine.</text>
        <dbReference type="EC" id="2.7.13.3"/>
    </reaction>
</comment>
<dbReference type="GO" id="GO:0000155">
    <property type="term" value="F:phosphorelay sensor kinase activity"/>
    <property type="evidence" value="ECO:0007669"/>
    <property type="project" value="TreeGrafter"/>
</dbReference>
<comment type="caution">
    <text evidence="9">The sequence shown here is derived from an EMBL/GenBank/DDBJ whole genome shotgun (WGS) entry which is preliminary data.</text>
</comment>
<dbReference type="PANTHER" id="PTHR43047">
    <property type="entry name" value="TWO-COMPONENT HISTIDINE PROTEIN KINASE"/>
    <property type="match status" value="1"/>
</dbReference>
<feature type="region of interest" description="Disordered" evidence="6">
    <location>
        <begin position="547"/>
        <end position="606"/>
    </location>
</feature>
<feature type="domain" description="R3H" evidence="8">
    <location>
        <begin position="382"/>
        <end position="456"/>
    </location>
</feature>
<gene>
    <name evidence="9" type="ORF">FOL46_006710</name>
</gene>
<evidence type="ECO:0000256" key="4">
    <source>
        <dbReference type="ARBA" id="ARBA00022777"/>
    </source>
</evidence>
<feature type="compositionally biased region" description="Basic and acidic residues" evidence="6">
    <location>
        <begin position="578"/>
        <end position="598"/>
    </location>
</feature>
<dbReference type="GO" id="GO:0043527">
    <property type="term" value="C:tRNA methyltransferase complex"/>
    <property type="evidence" value="ECO:0007669"/>
    <property type="project" value="UniProtKB-ARBA"/>
</dbReference>
<evidence type="ECO:0000256" key="5">
    <source>
        <dbReference type="SAM" id="Coils"/>
    </source>
</evidence>
<dbReference type="InterPro" id="IPR003594">
    <property type="entry name" value="HATPase_dom"/>
</dbReference>
<feature type="domain" description="Histidine kinase" evidence="7">
    <location>
        <begin position="27"/>
        <end position="259"/>
    </location>
</feature>
<name>A0A7J6LJD7_PEROL</name>
<feature type="region of interest" description="Disordered" evidence="6">
    <location>
        <begin position="1"/>
        <end position="34"/>
    </location>
</feature>
<proteinExistence type="predicted"/>
<sequence length="1445" mass="159080">MSADEGYSDHPERGKSDEFFSQEEQGHVTHDMKSPFNGIVGLTEAMKMMVKDEVKKKRLTLINRAGARFCGMVEENVVSDKLARGWMKVTKEDVSLGAIVEEVVELMKFGLDGQNMPTKSDEVALENQTGWGEEGPMVKASERHVAKAVYAVVHNALKFTEKGHVICTSREEPEHVVLSVHDSGVGIPEVEWARIFEPWVRLKPGYHNKFTCNNDGESWGLGLSSAKESIEKICGGKIFVRSSEVGRGSVFEIWFPKEDNCIEGEFEKGVEGFGYWAGLSDPGDRWLVQKRGLGQLAHMLVIPHLGITGLADVLIKTEVKKPMQKQLGMIYRCGLRVVEVMSLIRDGCMAAEPLLAYHAPSGGVDLGPIVQSCHEELLRANDKRGQPMKKDTVEFINKVPKEGGLPLVKQDPHRLRRIVHQLADNALKFTAKGSVTLSAEAEGDGGVRFIVVDTGCGFTSDEKEKLNHPFYRAQPETYYGIGLGLNMVQNMCDKMGLTLAWHGKKDTGATFEVVIPAEMKQQNLSVMGEGGASVGLPSSFVVNATPLCPTPTAGPPPEKRPDKPAEGEAKAKAVVVVEEEKGEGPKENAADAPPREGDGVTPSDAKSAMSALEAKKREYEAKLMAKGGESRRMTTPIKPVASDGGEVEKLKAELAEEQRKVAEAVEAAQAAEKKAAQAAREADKAREEKVVFQKKANELDDRVRQLEREVKRKKDTSPSESPAKGVVKEDSSNADKTKIEELKQDIILLQETARCDREAATREVERLKREKEDIRRTLEELEVTSLANHIERLKSDIVGLQHELAKARNENVALHLKYSKLQSTDSRGEIARLQDEVEKLTGDLRAVREASLAGFTMGRRPQEKFGGNGSVEYFADPSKSLLAVNSTAVAGATSADPTLAHLQTATTLLQAQVSEAYRMSSELRGFSGISENFYRPTVTMEDGVEGGTLNSVHGERWGVDKHLMATDIYSGVFPADAYRYNYNYFPSPEAPKEAADGGGKGLNVMFAGGKERRASNFKSGGELMSNRGHRQAIFASSGSAAGRFNSTKTGSRKGSRQGSVVGGDGRKQSLASKYLSERKSYVSSRGRSIFLQEKICLNLMLASAEEVDLSESVCEKICFELAGLDWEEIGSKVRLAMGGENDHVIDFKVETQRKGKRFSSVSSFDITRAVAEKVSFISGGRWRGRVNPKPAVVIRIFINDDWVIVDIPVMERIDRSGGRKCVGLASPVAWAMNKQARSTMDFIGLKDTRDLIILDPFCGTGATIFERSEAKRWGIGIDAEKFQIEKLKSNSEYLSEVDVDGILGDGRRLCMRKDTVDVIISDLPFGVQWCSEDTQKLEDLYRLALPEFGRLCRDSGVMVLLTKESLVDLVMESLSSSWAVVHIRKVKLGEMPSAIVTIVSRKNAEKFSKFSGPKQRFDWESIQGRSEWAALKCNLRPPLKPIGYL</sequence>
<dbReference type="SUPFAM" id="SSF55874">
    <property type="entry name" value="ATPase domain of HSP90 chaperone/DNA topoisomerase II/histidine kinase"/>
    <property type="match status" value="2"/>
</dbReference>
<dbReference type="PROSITE" id="PS51061">
    <property type="entry name" value="R3H"/>
    <property type="match status" value="1"/>
</dbReference>
<dbReference type="InterPro" id="IPR029063">
    <property type="entry name" value="SAM-dependent_MTases_sf"/>
</dbReference>
<dbReference type="GO" id="GO:0003676">
    <property type="term" value="F:nucleic acid binding"/>
    <property type="evidence" value="ECO:0007669"/>
    <property type="project" value="UniProtKB-UniRule"/>
</dbReference>
<feature type="compositionally biased region" description="Basic and acidic residues" evidence="6">
    <location>
        <begin position="726"/>
        <end position="735"/>
    </location>
</feature>
<feature type="compositionally biased region" description="Basic and acidic residues" evidence="6">
    <location>
        <begin position="708"/>
        <end position="717"/>
    </location>
</feature>
<dbReference type="Gene3D" id="3.30.565.10">
    <property type="entry name" value="Histidine kinase-like ATPase, C-terminal domain"/>
    <property type="match status" value="2"/>
</dbReference>
<evidence type="ECO:0000256" key="1">
    <source>
        <dbReference type="ARBA" id="ARBA00000085"/>
    </source>
</evidence>
<evidence type="ECO:0000256" key="2">
    <source>
        <dbReference type="ARBA" id="ARBA00012438"/>
    </source>
</evidence>
<evidence type="ECO:0000313" key="10">
    <source>
        <dbReference type="Proteomes" id="UP000572268"/>
    </source>
</evidence>